<dbReference type="GO" id="GO:0004015">
    <property type="term" value="F:adenosylmethionine-8-amino-7-oxononanoate transaminase activity"/>
    <property type="evidence" value="ECO:0007669"/>
    <property type="project" value="UniProtKB-EC"/>
</dbReference>
<reference evidence="1 2" key="1">
    <citation type="submission" date="2018-12" db="EMBL/GenBank/DDBJ databases">
        <authorList>
            <consortium name="Pathogen Informatics"/>
        </authorList>
    </citation>
    <scope>NUCLEOTIDE SEQUENCE [LARGE SCALE GENOMIC DNA]</scope>
    <source>
        <strain evidence="1 2">NCTC8284</strain>
    </source>
</reference>
<dbReference type="InterPro" id="IPR015424">
    <property type="entry name" value="PyrdxlP-dep_Trfase"/>
</dbReference>
<sequence>MGAIGVVEMHDEVNMKTLVPRFVENGVWIRPFGKLVYMMPPFIIQDEELTQLTQGMINALMQEYEK</sequence>
<keyword evidence="1" id="KW-0808">Transferase</keyword>
<dbReference type="GO" id="GO:0030170">
    <property type="term" value="F:pyridoxal phosphate binding"/>
    <property type="evidence" value="ECO:0007669"/>
    <property type="project" value="InterPro"/>
</dbReference>
<dbReference type="InterPro" id="IPR005814">
    <property type="entry name" value="Aminotrans_3"/>
</dbReference>
<dbReference type="InterPro" id="IPR015422">
    <property type="entry name" value="PyrdxlP-dep_Trfase_small"/>
</dbReference>
<dbReference type="EMBL" id="LR134405">
    <property type="protein sequence ID" value="VEH66775.1"/>
    <property type="molecule type" value="Genomic_DNA"/>
</dbReference>
<protein>
    <submittedName>
        <fullName evidence="1">Adenosylmethionine-8-amino-7-oxononanoate aminotransferase</fullName>
        <ecNumber evidence="1">2.6.1.62</ecNumber>
    </submittedName>
</protein>
<keyword evidence="1" id="KW-0032">Aminotransferase</keyword>
<name>A0A448MNP9_9PAST</name>
<gene>
    <name evidence="1" type="primary">bioA_3</name>
    <name evidence="1" type="ORF">NCTC8284_01955</name>
</gene>
<accession>A0A448MNP9</accession>
<dbReference type="EC" id="2.6.1.62" evidence="1"/>
<evidence type="ECO:0000313" key="2">
    <source>
        <dbReference type="Proteomes" id="UP000278733"/>
    </source>
</evidence>
<dbReference type="SUPFAM" id="SSF53383">
    <property type="entry name" value="PLP-dependent transferases"/>
    <property type="match status" value="1"/>
</dbReference>
<organism evidence="1 2">
    <name type="scientific">Rodentibacter pneumotropicus</name>
    <dbReference type="NCBI Taxonomy" id="758"/>
    <lineage>
        <taxon>Bacteria</taxon>
        <taxon>Pseudomonadati</taxon>
        <taxon>Pseudomonadota</taxon>
        <taxon>Gammaproteobacteria</taxon>
        <taxon>Pasteurellales</taxon>
        <taxon>Pasteurellaceae</taxon>
        <taxon>Rodentibacter</taxon>
    </lineage>
</organism>
<dbReference type="AlphaFoldDB" id="A0A448MNP9"/>
<proteinExistence type="predicted"/>
<dbReference type="KEGG" id="rpne:NCTC8284_01955"/>
<dbReference type="Pfam" id="PF00202">
    <property type="entry name" value="Aminotran_3"/>
    <property type="match status" value="1"/>
</dbReference>
<evidence type="ECO:0000313" key="1">
    <source>
        <dbReference type="EMBL" id="VEH66775.1"/>
    </source>
</evidence>
<dbReference type="Proteomes" id="UP000278733">
    <property type="component" value="Chromosome"/>
</dbReference>
<dbReference type="Gene3D" id="3.90.1150.10">
    <property type="entry name" value="Aspartate Aminotransferase, domain 1"/>
    <property type="match status" value="1"/>
</dbReference>